<protein>
    <submittedName>
        <fullName evidence="3">Uncharacterized protein</fullName>
    </submittedName>
</protein>
<evidence type="ECO:0000313" key="4">
    <source>
        <dbReference type="Proteomes" id="UP000285575"/>
    </source>
</evidence>
<proteinExistence type="predicted"/>
<dbReference type="OrthoDB" id="8592283at2"/>
<organism evidence="3 4">
    <name type="scientific">Rubrivivax rivuli</name>
    <dbReference type="NCBI Taxonomy" id="1862385"/>
    <lineage>
        <taxon>Bacteria</taxon>
        <taxon>Pseudomonadati</taxon>
        <taxon>Pseudomonadota</taxon>
        <taxon>Betaproteobacteria</taxon>
        <taxon>Burkholderiales</taxon>
        <taxon>Sphaerotilaceae</taxon>
        <taxon>Rubrivivax</taxon>
    </lineage>
</organism>
<dbReference type="Proteomes" id="UP000285575">
    <property type="component" value="Unassembled WGS sequence"/>
</dbReference>
<feature type="region of interest" description="Disordered" evidence="1">
    <location>
        <begin position="34"/>
        <end position="67"/>
    </location>
</feature>
<feature type="chain" id="PRO_5019077859" evidence="2">
    <location>
        <begin position="33"/>
        <end position="163"/>
    </location>
</feature>
<feature type="signal peptide" evidence="2">
    <location>
        <begin position="1"/>
        <end position="32"/>
    </location>
</feature>
<evidence type="ECO:0000313" key="3">
    <source>
        <dbReference type="EMBL" id="RVU47132.1"/>
    </source>
</evidence>
<sequence length="163" mass="17179">MTTQTSRTPSPLARATALALLLGAFAAAPALAGSSASSASSDSVSTSVGSSSTSIQTSSDSSSGDNKVAEGDYRVIEVAEAPARADTVRLKLHAVAADAKQGEFFLYMPKEAYEQSRLGQGSVVTARARAYGLEFANARAQKPFFLVLADEWFRELQTKIVRL</sequence>
<accession>A0A437RKE5</accession>
<name>A0A437RKE5_9BURK</name>
<dbReference type="EMBL" id="SACR01000002">
    <property type="protein sequence ID" value="RVU47132.1"/>
    <property type="molecule type" value="Genomic_DNA"/>
</dbReference>
<feature type="compositionally biased region" description="Low complexity" evidence="1">
    <location>
        <begin position="34"/>
        <end position="64"/>
    </location>
</feature>
<evidence type="ECO:0000256" key="1">
    <source>
        <dbReference type="SAM" id="MobiDB-lite"/>
    </source>
</evidence>
<gene>
    <name evidence="3" type="ORF">EOE66_05045</name>
</gene>
<comment type="caution">
    <text evidence="3">The sequence shown here is derived from an EMBL/GenBank/DDBJ whole genome shotgun (WGS) entry which is preliminary data.</text>
</comment>
<reference evidence="3 4" key="1">
    <citation type="submission" date="2019-01" db="EMBL/GenBank/DDBJ databases">
        <authorList>
            <person name="Chen W.-M."/>
        </authorList>
    </citation>
    <scope>NUCLEOTIDE SEQUENCE [LARGE SCALE GENOMIC DNA]</scope>
    <source>
        <strain evidence="3 4">KYPY4</strain>
    </source>
</reference>
<evidence type="ECO:0000256" key="2">
    <source>
        <dbReference type="SAM" id="SignalP"/>
    </source>
</evidence>
<keyword evidence="4" id="KW-1185">Reference proteome</keyword>
<dbReference type="RefSeq" id="WP_128227600.1">
    <property type="nucleotide sequence ID" value="NZ_SACR01000002.1"/>
</dbReference>
<keyword evidence="2" id="KW-0732">Signal</keyword>
<dbReference type="AlphaFoldDB" id="A0A437RKE5"/>